<evidence type="ECO:0000313" key="2">
    <source>
        <dbReference type="EMBL" id="WYY06316.1"/>
    </source>
</evidence>
<sequence>MGLPDQLTARDRRILTGLIADREALWGPRPRPKAAASSASTKRRKSSPARTTAKSSAATRKAASSSAHRGTGRTRASRAGRPLAPRIHFRCERCRKTCWTAVSPRKFCDDCSAEFRGRTGGSTAAKSRPKRLWVTMIPSGIPGSGLRHG</sequence>
<feature type="compositionally biased region" description="Low complexity" evidence="1">
    <location>
        <begin position="48"/>
        <end position="69"/>
    </location>
</feature>
<dbReference type="EMBL" id="CP136137">
    <property type="protein sequence ID" value="WYY06316.1"/>
    <property type="molecule type" value="Genomic_DNA"/>
</dbReference>
<dbReference type="Proteomes" id="UP001479933">
    <property type="component" value="Chromosome"/>
</dbReference>
<dbReference type="RefSeq" id="WP_157085966.1">
    <property type="nucleotide sequence ID" value="NZ_CP136137.1"/>
</dbReference>
<name>A0ABZ2TYZ5_9ACTN</name>
<feature type="region of interest" description="Disordered" evidence="1">
    <location>
        <begin position="20"/>
        <end position="82"/>
    </location>
</feature>
<evidence type="ECO:0000313" key="3">
    <source>
        <dbReference type="Proteomes" id="UP001479933"/>
    </source>
</evidence>
<reference evidence="2 3" key="1">
    <citation type="journal article" date="2023" name="Virus Evol.">
        <title>Computational host range prediction-The good, the bad, and the ugly.</title>
        <authorList>
            <person name="Howell A.A."/>
            <person name="Versoza C.J."/>
            <person name="Pfeifer S.P."/>
        </authorList>
    </citation>
    <scope>NUCLEOTIDE SEQUENCE [LARGE SCALE GENOMIC DNA]</scope>
    <source>
        <strain evidence="2 3">1610/1b</strain>
    </source>
</reference>
<gene>
    <name evidence="2" type="ORF">RVF87_14725</name>
</gene>
<proteinExistence type="predicted"/>
<evidence type="ECO:0000256" key="1">
    <source>
        <dbReference type="SAM" id="MobiDB-lite"/>
    </source>
</evidence>
<accession>A0ABZ2TYZ5</accession>
<keyword evidence="3" id="KW-1185">Reference proteome</keyword>
<organism evidence="2 3">
    <name type="scientific">Gordonia hydrophobica</name>
    <dbReference type="NCBI Taxonomy" id="40516"/>
    <lineage>
        <taxon>Bacteria</taxon>
        <taxon>Bacillati</taxon>
        <taxon>Actinomycetota</taxon>
        <taxon>Actinomycetes</taxon>
        <taxon>Mycobacteriales</taxon>
        <taxon>Gordoniaceae</taxon>
        <taxon>Gordonia</taxon>
    </lineage>
</organism>
<protein>
    <submittedName>
        <fullName evidence="2">Uncharacterized protein</fullName>
    </submittedName>
</protein>